<dbReference type="AlphaFoldDB" id="A0AAV7WZR1"/>
<dbReference type="EMBL" id="JANPWB010000001">
    <property type="protein sequence ID" value="KAJ1218207.1"/>
    <property type="molecule type" value="Genomic_DNA"/>
</dbReference>
<sequence length="98" mass="11583">MKVKYFVQHTYPCETLLYILATRVKARQFAFRRQCVFSFASGFAASLWKRSSRQFRIKPVGGPLMERGLCSAVRFLWLRSCLRKARFFRACQCAFDRL</sequence>
<name>A0AAV7WZR1_PLEWA</name>
<evidence type="ECO:0000313" key="2">
    <source>
        <dbReference type="Proteomes" id="UP001066276"/>
    </source>
</evidence>
<organism evidence="1 2">
    <name type="scientific">Pleurodeles waltl</name>
    <name type="common">Iberian ribbed newt</name>
    <dbReference type="NCBI Taxonomy" id="8319"/>
    <lineage>
        <taxon>Eukaryota</taxon>
        <taxon>Metazoa</taxon>
        <taxon>Chordata</taxon>
        <taxon>Craniata</taxon>
        <taxon>Vertebrata</taxon>
        <taxon>Euteleostomi</taxon>
        <taxon>Amphibia</taxon>
        <taxon>Batrachia</taxon>
        <taxon>Caudata</taxon>
        <taxon>Salamandroidea</taxon>
        <taxon>Salamandridae</taxon>
        <taxon>Pleurodelinae</taxon>
        <taxon>Pleurodeles</taxon>
    </lineage>
</organism>
<accession>A0AAV7WZR1</accession>
<reference evidence="1" key="1">
    <citation type="journal article" date="2022" name="bioRxiv">
        <title>Sequencing and chromosome-scale assembly of the giantPleurodeles waltlgenome.</title>
        <authorList>
            <person name="Brown T."/>
            <person name="Elewa A."/>
            <person name="Iarovenko S."/>
            <person name="Subramanian E."/>
            <person name="Araus A.J."/>
            <person name="Petzold A."/>
            <person name="Susuki M."/>
            <person name="Suzuki K.-i.T."/>
            <person name="Hayashi T."/>
            <person name="Toyoda A."/>
            <person name="Oliveira C."/>
            <person name="Osipova E."/>
            <person name="Leigh N.D."/>
            <person name="Simon A."/>
            <person name="Yun M.H."/>
        </authorList>
    </citation>
    <scope>NUCLEOTIDE SEQUENCE</scope>
    <source>
        <strain evidence="1">20211129_DDA</strain>
        <tissue evidence="1">Liver</tissue>
    </source>
</reference>
<comment type="caution">
    <text evidence="1">The sequence shown here is derived from an EMBL/GenBank/DDBJ whole genome shotgun (WGS) entry which is preliminary data.</text>
</comment>
<dbReference type="Proteomes" id="UP001066276">
    <property type="component" value="Chromosome 1_1"/>
</dbReference>
<gene>
    <name evidence="1" type="ORF">NDU88_005790</name>
</gene>
<keyword evidence="2" id="KW-1185">Reference proteome</keyword>
<proteinExistence type="predicted"/>
<protein>
    <submittedName>
        <fullName evidence="1">Uncharacterized protein</fullName>
    </submittedName>
</protein>
<evidence type="ECO:0000313" key="1">
    <source>
        <dbReference type="EMBL" id="KAJ1218207.1"/>
    </source>
</evidence>